<dbReference type="Gene3D" id="3.40.720.10">
    <property type="entry name" value="Alkaline Phosphatase, subunit A"/>
    <property type="match status" value="1"/>
</dbReference>
<dbReference type="InterPro" id="IPR052701">
    <property type="entry name" value="GAG_Ulvan_Degrading_Sulfatases"/>
</dbReference>
<gene>
    <name evidence="2" type="ORF">ACFL27_26045</name>
</gene>
<sequence length="386" mass="44534">MKQKPDELPSILLISLDTLRADHLGCYGYPRHTSPYLDLWSKEATVFPQAFSQACLTLPSHMTIFTSLYPAAHDVGGKRKLNPQTPTLASILRNKGYQTRAYTGGAQVSKAYGFDQGFDLYSEEDPLLKDWDLSVLDQSILPWINEMNSTGQYFFCFFHTYRIHDPYIPPVPLDRIFDPTYSGPIKTTDLNDSGDYALHSPKRRGNFWKNVNRTDLRDRQHLKALYDGEIYYTDSVIHHLLTKINQNTHPRKYIVVITSDHGEEFQEHNSYLHRNIFDEVIHVPLLFLLPGNKKTTVIKDNLVALVDILPTLLGLLGISPETPTQGKNILAQSPDEKDETRIFSYKLSHKLNQMAIRTNQWKYIKNLLKNREELYDLKHDSQEQIN</sequence>
<dbReference type="Proteomes" id="UP001594351">
    <property type="component" value="Unassembled WGS sequence"/>
</dbReference>
<organism evidence="2 3">
    <name type="scientific">candidate division CSSED10-310 bacterium</name>
    <dbReference type="NCBI Taxonomy" id="2855610"/>
    <lineage>
        <taxon>Bacteria</taxon>
        <taxon>Bacteria division CSSED10-310</taxon>
    </lineage>
</organism>
<name>A0ABV6Z5D2_UNCC1</name>
<protein>
    <submittedName>
        <fullName evidence="2">Sulfatase</fullName>
    </submittedName>
</protein>
<dbReference type="EMBL" id="JBHPBY010000564">
    <property type="protein sequence ID" value="MFC1853660.1"/>
    <property type="molecule type" value="Genomic_DNA"/>
</dbReference>
<accession>A0ABV6Z5D2</accession>
<keyword evidence="3" id="KW-1185">Reference proteome</keyword>
<proteinExistence type="predicted"/>
<evidence type="ECO:0000313" key="2">
    <source>
        <dbReference type="EMBL" id="MFC1853660.1"/>
    </source>
</evidence>
<dbReference type="Pfam" id="PF00884">
    <property type="entry name" value="Sulfatase"/>
    <property type="match status" value="1"/>
</dbReference>
<dbReference type="InterPro" id="IPR000917">
    <property type="entry name" value="Sulfatase_N"/>
</dbReference>
<evidence type="ECO:0000259" key="1">
    <source>
        <dbReference type="Pfam" id="PF00884"/>
    </source>
</evidence>
<feature type="domain" description="Sulfatase N-terminal" evidence="1">
    <location>
        <begin position="9"/>
        <end position="318"/>
    </location>
</feature>
<comment type="caution">
    <text evidence="2">The sequence shown here is derived from an EMBL/GenBank/DDBJ whole genome shotgun (WGS) entry which is preliminary data.</text>
</comment>
<dbReference type="CDD" id="cd16148">
    <property type="entry name" value="sulfatase_like"/>
    <property type="match status" value="1"/>
</dbReference>
<dbReference type="PANTHER" id="PTHR43751">
    <property type="entry name" value="SULFATASE"/>
    <property type="match status" value="1"/>
</dbReference>
<feature type="non-terminal residue" evidence="2">
    <location>
        <position position="386"/>
    </location>
</feature>
<reference evidence="2 3" key="1">
    <citation type="submission" date="2024-09" db="EMBL/GenBank/DDBJ databases">
        <title>Laminarin stimulates single cell rates of sulfate reduction while oxygen inhibits transcriptomic activity in coastal marine sediment.</title>
        <authorList>
            <person name="Lindsay M."/>
            <person name="Orcutt B."/>
            <person name="Emerson D."/>
            <person name="Stepanauskas R."/>
            <person name="D'Angelo T."/>
        </authorList>
    </citation>
    <scope>NUCLEOTIDE SEQUENCE [LARGE SCALE GENOMIC DNA]</scope>
    <source>
        <strain evidence="2">SAG AM-311-K15</strain>
    </source>
</reference>
<evidence type="ECO:0000313" key="3">
    <source>
        <dbReference type="Proteomes" id="UP001594351"/>
    </source>
</evidence>
<dbReference type="InterPro" id="IPR017850">
    <property type="entry name" value="Alkaline_phosphatase_core_sf"/>
</dbReference>
<dbReference type="SUPFAM" id="SSF53649">
    <property type="entry name" value="Alkaline phosphatase-like"/>
    <property type="match status" value="1"/>
</dbReference>
<dbReference type="PANTHER" id="PTHR43751:SF3">
    <property type="entry name" value="SULFATASE N-TERMINAL DOMAIN-CONTAINING PROTEIN"/>
    <property type="match status" value="1"/>
</dbReference>